<dbReference type="EMBL" id="JAOTPO010000003">
    <property type="protein sequence ID" value="MDE5412788.1"/>
    <property type="molecule type" value="Genomic_DNA"/>
</dbReference>
<feature type="transmembrane region" description="Helical" evidence="1">
    <location>
        <begin position="6"/>
        <end position="27"/>
    </location>
</feature>
<keyword evidence="1" id="KW-0812">Transmembrane</keyword>
<accession>A0ABT5VBE4</accession>
<evidence type="ECO:0000313" key="2">
    <source>
        <dbReference type="EMBL" id="MDE5412788.1"/>
    </source>
</evidence>
<reference evidence="2" key="1">
    <citation type="submission" date="2024-05" db="EMBL/GenBank/DDBJ databases">
        <title>Alkalihalobacillus sp. strain MEB203 novel alkaliphilic bacterium from Lonar Lake, India.</title>
        <authorList>
            <person name="Joshi A."/>
            <person name="Thite S."/>
            <person name="Mengade P."/>
        </authorList>
    </citation>
    <scope>NUCLEOTIDE SEQUENCE</scope>
    <source>
        <strain evidence="2">MEB 203</strain>
    </source>
</reference>
<comment type="caution">
    <text evidence="2">The sequence shown here is derived from an EMBL/GenBank/DDBJ whole genome shotgun (WGS) entry which is preliminary data.</text>
</comment>
<sequence length="43" mass="4658">MSAVALVAILSFGGLAMLISITMSIMFMKMSDIDAKDPFHTNH</sequence>
<proteinExistence type="predicted"/>
<dbReference type="Proteomes" id="UP001148125">
    <property type="component" value="Unassembled WGS sequence"/>
</dbReference>
<dbReference type="RefSeq" id="WP_275117425.1">
    <property type="nucleotide sequence ID" value="NZ_JAOTPO010000003.1"/>
</dbReference>
<name>A0ABT5VBE4_9BACI</name>
<keyword evidence="1" id="KW-0472">Membrane</keyword>
<evidence type="ECO:0000313" key="3">
    <source>
        <dbReference type="Proteomes" id="UP001148125"/>
    </source>
</evidence>
<evidence type="ECO:0000256" key="1">
    <source>
        <dbReference type="SAM" id="Phobius"/>
    </source>
</evidence>
<keyword evidence="1" id="KW-1133">Transmembrane helix</keyword>
<gene>
    <name evidence="2" type="ORF">N7Z68_05280</name>
</gene>
<protein>
    <submittedName>
        <fullName evidence="2">Uncharacterized protein</fullName>
    </submittedName>
</protein>
<keyword evidence="3" id="KW-1185">Reference proteome</keyword>
<organism evidence="2 3">
    <name type="scientific">Alkalihalobacterium chitinilyticum</name>
    <dbReference type="NCBI Taxonomy" id="2980103"/>
    <lineage>
        <taxon>Bacteria</taxon>
        <taxon>Bacillati</taxon>
        <taxon>Bacillota</taxon>
        <taxon>Bacilli</taxon>
        <taxon>Bacillales</taxon>
        <taxon>Bacillaceae</taxon>
        <taxon>Alkalihalobacterium</taxon>
    </lineage>
</organism>